<organism evidence="3 4">
    <name type="scientific">Cardiosporidium cionae</name>
    <dbReference type="NCBI Taxonomy" id="476202"/>
    <lineage>
        <taxon>Eukaryota</taxon>
        <taxon>Sar</taxon>
        <taxon>Alveolata</taxon>
        <taxon>Apicomplexa</taxon>
        <taxon>Aconoidasida</taxon>
        <taxon>Nephromycida</taxon>
        <taxon>Cardiosporidium</taxon>
    </lineage>
</organism>
<feature type="domain" description="DNA/RNA-binding protein Alba-like" evidence="2">
    <location>
        <begin position="18"/>
        <end position="80"/>
    </location>
</feature>
<dbReference type="Pfam" id="PF01918">
    <property type="entry name" value="Alba"/>
    <property type="match status" value="1"/>
</dbReference>
<evidence type="ECO:0000313" key="3">
    <source>
        <dbReference type="EMBL" id="KAF8822935.1"/>
    </source>
</evidence>
<accession>A0ABQ7JFY2</accession>
<dbReference type="InterPro" id="IPR036882">
    <property type="entry name" value="Alba-like_dom_sf"/>
</dbReference>
<sequence>MPKRGSDGSREVSPPLNYLQISCDTKPASCLLKIKALFSGAENHPPFDEVCISGLGHATANTADVALTLKAEGKYKLRTLSTGMYYSPRMNREVPQMTFVFVKPSGTLQNGVSR</sequence>
<evidence type="ECO:0000313" key="4">
    <source>
        <dbReference type="Proteomes" id="UP000823046"/>
    </source>
</evidence>
<dbReference type="EMBL" id="JADAQX010000013">
    <property type="protein sequence ID" value="KAF8822935.1"/>
    <property type="molecule type" value="Genomic_DNA"/>
</dbReference>
<dbReference type="InterPro" id="IPR002775">
    <property type="entry name" value="DNA/RNA-bd_Alba-like"/>
</dbReference>
<gene>
    <name evidence="3" type="ORF">IE077_001892</name>
</gene>
<name>A0ABQ7JFY2_9APIC</name>
<dbReference type="Proteomes" id="UP000823046">
    <property type="component" value="Unassembled WGS sequence"/>
</dbReference>
<proteinExistence type="predicted"/>
<evidence type="ECO:0000256" key="1">
    <source>
        <dbReference type="ARBA" id="ARBA00022884"/>
    </source>
</evidence>
<keyword evidence="1" id="KW-0694">RNA-binding</keyword>
<evidence type="ECO:0000259" key="2">
    <source>
        <dbReference type="Pfam" id="PF01918"/>
    </source>
</evidence>
<dbReference type="SUPFAM" id="SSF82704">
    <property type="entry name" value="AlbA-like"/>
    <property type="match status" value="1"/>
</dbReference>
<protein>
    <recommendedName>
        <fullName evidence="2">DNA/RNA-binding protein Alba-like domain-containing protein</fullName>
    </recommendedName>
</protein>
<reference evidence="3 4" key="1">
    <citation type="journal article" date="2020" name="bioRxiv">
        <title>Metabolic contributions of an alphaproteobacterial endosymbiont in the apicomplexan Cardiosporidium cionae.</title>
        <authorList>
            <person name="Hunter E.S."/>
            <person name="Paight C.J."/>
            <person name="Lane C.E."/>
        </authorList>
    </citation>
    <scope>NUCLEOTIDE SEQUENCE [LARGE SCALE GENOMIC DNA]</scope>
    <source>
        <strain evidence="3">ESH_2018</strain>
    </source>
</reference>
<keyword evidence="4" id="KW-1185">Reference proteome</keyword>
<comment type="caution">
    <text evidence="3">The sequence shown here is derived from an EMBL/GenBank/DDBJ whole genome shotgun (WGS) entry which is preliminary data.</text>
</comment>